<evidence type="ECO:0000313" key="3">
    <source>
        <dbReference type="Proteomes" id="UP000322927"/>
    </source>
</evidence>
<dbReference type="PANTHER" id="PTHR47050">
    <property type="entry name" value="TETRATRICOPEPTIDE REPEAT PROTEIN 24"/>
    <property type="match status" value="1"/>
</dbReference>
<dbReference type="AlphaFoldDB" id="A0A5P2BXW8"/>
<name>A0A5P2BXW8_STRVZ</name>
<feature type="region of interest" description="Disordered" evidence="1">
    <location>
        <begin position="1"/>
        <end position="151"/>
    </location>
</feature>
<sequence length="414" mass="44148">MTGTLTFVDLGSQVSRPPSRRYVPRGGAAGPGRDGGVAHARRRHDGAGGRGLSGPVGTGPFTRHGPHRARAASRAPCSPAGRCPTPAASSADHTPGVPHQAVRVRRLVQRSIREAGRRGRTRTHRDGSRTPPSDPERRTAMPEETSQSRPARLEQALACFHEARGLTDPEESPGVYGIILHDIADTYRDAHDLKEAVEYFRQAVSYKQRADNPSDLATTMTALANTLVAMGERSEARDILEQLAAEVPKIGDTERRAAVLHNMALTYEELGRMGVEGAYADAVASCQAVLALIDGASDPGWYASVLKDMGDVYDAQDMLPQAHAAYEEAVRHTRRMESTSASLITVLIALGRTSRRLGKREGETTVSGDGAAVNGARFDAVRSQPRGASSEPPSDAPPPPDGPPPEGKASDEES</sequence>
<reference evidence="2 3" key="1">
    <citation type="submission" date="2018-05" db="EMBL/GenBank/DDBJ databases">
        <title>Streptomyces venezuelae.</title>
        <authorList>
            <person name="Kim W."/>
            <person name="Lee N."/>
            <person name="Cho B.-K."/>
        </authorList>
    </citation>
    <scope>NUCLEOTIDE SEQUENCE [LARGE SCALE GENOMIC DNA]</scope>
    <source>
        <strain evidence="2 3">ATCC 14584</strain>
    </source>
</reference>
<accession>A0A5P2BXW8</accession>
<feature type="region of interest" description="Disordered" evidence="1">
    <location>
        <begin position="358"/>
        <end position="414"/>
    </location>
</feature>
<dbReference type="OrthoDB" id="3885120at2"/>
<dbReference type="EMBL" id="CP029192">
    <property type="protein sequence ID" value="QES34820.1"/>
    <property type="molecule type" value="Genomic_DNA"/>
</dbReference>
<feature type="compositionally biased region" description="Pro residues" evidence="1">
    <location>
        <begin position="394"/>
        <end position="406"/>
    </location>
</feature>
<evidence type="ECO:0000313" key="2">
    <source>
        <dbReference type="EMBL" id="QES34820.1"/>
    </source>
</evidence>
<dbReference type="Proteomes" id="UP000322927">
    <property type="component" value="Chromosome"/>
</dbReference>
<proteinExistence type="predicted"/>
<protein>
    <recommendedName>
        <fullName evidence="4">Tetratricopeptide repeat protein</fullName>
    </recommendedName>
</protein>
<evidence type="ECO:0008006" key="4">
    <source>
        <dbReference type="Google" id="ProtNLM"/>
    </source>
</evidence>
<dbReference type="InterPro" id="IPR019734">
    <property type="entry name" value="TPR_rpt"/>
</dbReference>
<dbReference type="InterPro" id="IPR011990">
    <property type="entry name" value="TPR-like_helical_dom_sf"/>
</dbReference>
<feature type="compositionally biased region" description="Gly residues" evidence="1">
    <location>
        <begin position="48"/>
        <end position="57"/>
    </location>
</feature>
<dbReference type="SUPFAM" id="SSF48452">
    <property type="entry name" value="TPR-like"/>
    <property type="match status" value="1"/>
</dbReference>
<feature type="compositionally biased region" description="Low complexity" evidence="1">
    <location>
        <begin position="72"/>
        <end position="82"/>
    </location>
</feature>
<dbReference type="Gene3D" id="1.25.40.10">
    <property type="entry name" value="Tetratricopeptide repeat domain"/>
    <property type="match status" value="1"/>
</dbReference>
<feature type="compositionally biased region" description="Basic and acidic residues" evidence="1">
    <location>
        <begin position="124"/>
        <end position="141"/>
    </location>
</feature>
<dbReference type="PANTHER" id="PTHR47050:SF1">
    <property type="entry name" value="TETRATRICOPEPTIDE REPEAT PROTEIN 24-LIKE"/>
    <property type="match status" value="1"/>
</dbReference>
<dbReference type="InterPro" id="IPR024812">
    <property type="entry name" value="TPR_24"/>
</dbReference>
<gene>
    <name evidence="2" type="ORF">DEJ48_16670</name>
</gene>
<evidence type="ECO:0000256" key="1">
    <source>
        <dbReference type="SAM" id="MobiDB-lite"/>
    </source>
</evidence>
<organism evidence="2 3">
    <name type="scientific">Streptomyces venezuelae</name>
    <dbReference type="NCBI Taxonomy" id="54571"/>
    <lineage>
        <taxon>Bacteria</taxon>
        <taxon>Bacillati</taxon>
        <taxon>Actinomycetota</taxon>
        <taxon>Actinomycetes</taxon>
        <taxon>Kitasatosporales</taxon>
        <taxon>Streptomycetaceae</taxon>
        <taxon>Streptomyces</taxon>
    </lineage>
</organism>
<dbReference type="Pfam" id="PF13424">
    <property type="entry name" value="TPR_12"/>
    <property type="match status" value="1"/>
</dbReference>
<dbReference type="SMART" id="SM00028">
    <property type="entry name" value="TPR"/>
    <property type="match status" value="4"/>
</dbReference>